<feature type="compositionally biased region" description="Basic and acidic residues" evidence="4">
    <location>
        <begin position="431"/>
        <end position="454"/>
    </location>
</feature>
<name>Q8TQN2_METAC</name>
<evidence type="ECO:0000313" key="6">
    <source>
        <dbReference type="EMBL" id="AAM04922.1"/>
    </source>
</evidence>
<dbReference type="PANTHER" id="PTHR22990">
    <property type="entry name" value="F-BOX ONLY PROTEIN"/>
    <property type="match status" value="1"/>
</dbReference>
<dbReference type="InterPro" id="IPR039448">
    <property type="entry name" value="Beta_helix"/>
</dbReference>
<dbReference type="InterPro" id="IPR006626">
    <property type="entry name" value="PbH1"/>
</dbReference>
<dbReference type="Gene3D" id="2.160.20.10">
    <property type="entry name" value="Single-stranded right-handed beta-helix, Pectin lyase-like"/>
    <property type="match status" value="3"/>
</dbReference>
<feature type="domain" description="Carbohydrate-binding/sugar hydrolysis" evidence="5">
    <location>
        <begin position="54"/>
        <end position="192"/>
    </location>
</feature>
<dbReference type="HOGENOM" id="CLU_020853_0_0_2"/>
<feature type="compositionally biased region" description="Polar residues" evidence="4">
    <location>
        <begin position="760"/>
        <end position="769"/>
    </location>
</feature>
<evidence type="ECO:0000259" key="5">
    <source>
        <dbReference type="SMART" id="SM00722"/>
    </source>
</evidence>
<dbReference type="SUPFAM" id="SSF51126">
    <property type="entry name" value="Pectin lyase-like"/>
    <property type="match status" value="3"/>
</dbReference>
<dbReference type="InParanoid" id="Q8TQN2"/>
<protein>
    <submittedName>
        <fullName evidence="6">Cell surface protein</fullName>
    </submittedName>
</protein>
<evidence type="ECO:0000256" key="1">
    <source>
        <dbReference type="ARBA" id="ARBA00004906"/>
    </source>
</evidence>
<dbReference type="PANTHER" id="PTHR22990:SF15">
    <property type="entry name" value="F-BOX ONLY PROTEIN 10"/>
    <property type="match status" value="1"/>
</dbReference>
<feature type="compositionally biased region" description="Polar residues" evidence="4">
    <location>
        <begin position="418"/>
        <end position="429"/>
    </location>
</feature>
<accession>Q8TQN2</accession>
<organism evidence="6 7">
    <name type="scientific">Methanosarcina acetivorans (strain ATCC 35395 / DSM 2834 / JCM 12185 / C2A)</name>
    <dbReference type="NCBI Taxonomy" id="188937"/>
    <lineage>
        <taxon>Archaea</taxon>
        <taxon>Methanobacteriati</taxon>
        <taxon>Methanobacteriota</taxon>
        <taxon>Stenosarchaea group</taxon>
        <taxon>Methanomicrobia</taxon>
        <taxon>Methanosarcinales</taxon>
        <taxon>Methanosarcinaceae</taxon>
        <taxon>Methanosarcina</taxon>
    </lineage>
</organism>
<dbReference type="Pfam" id="PF13229">
    <property type="entry name" value="Beta_helix"/>
    <property type="match status" value="3"/>
</dbReference>
<dbReference type="PhylomeDB" id="Q8TQN2"/>
<evidence type="ECO:0000256" key="4">
    <source>
        <dbReference type="SAM" id="MobiDB-lite"/>
    </source>
</evidence>
<dbReference type="KEGG" id="mac:MA_1508"/>
<evidence type="ECO:0000256" key="3">
    <source>
        <dbReference type="ARBA" id="ARBA00022786"/>
    </source>
</evidence>
<dbReference type="InterPro" id="IPR012334">
    <property type="entry name" value="Pectin_lyas_fold"/>
</dbReference>
<keyword evidence="2" id="KW-0677">Repeat</keyword>
<dbReference type="InterPro" id="IPR022441">
    <property type="entry name" value="Para_beta_helix_rpt-2"/>
</dbReference>
<keyword evidence="7" id="KW-1185">Reference proteome</keyword>
<dbReference type="InterPro" id="IPR051550">
    <property type="entry name" value="SCF-Subunits/Alg-Epimerases"/>
</dbReference>
<dbReference type="InterPro" id="IPR006633">
    <property type="entry name" value="Carb-bd_sugar_hydrolysis-dom"/>
</dbReference>
<reference evidence="6 7" key="1">
    <citation type="journal article" date="2002" name="Genome Res.">
        <title>The genome of Methanosarcina acetivorans reveals extensive metabolic and physiological diversity.</title>
        <authorList>
            <person name="Galagan J.E."/>
            <person name="Nusbaum C."/>
            <person name="Roy A."/>
            <person name="Endrizzi M.G."/>
            <person name="Macdonald P."/>
            <person name="FitzHugh W."/>
            <person name="Calvo S."/>
            <person name="Engels R."/>
            <person name="Smirnov S."/>
            <person name="Atnoor D."/>
            <person name="Brown A."/>
            <person name="Allen N."/>
            <person name="Naylor J."/>
            <person name="Stange-Thomann N."/>
            <person name="DeArellano K."/>
            <person name="Johnson R."/>
            <person name="Linton L."/>
            <person name="McEwan P."/>
            <person name="McKernan K."/>
            <person name="Talamas J."/>
            <person name="Tirrell A."/>
            <person name="Ye W."/>
            <person name="Zimmer A."/>
            <person name="Barber R.D."/>
            <person name="Cann I."/>
            <person name="Graham D.E."/>
            <person name="Grahame D.A."/>
            <person name="Guss A."/>
            <person name="Hedderich R."/>
            <person name="Ingram-Smith C."/>
            <person name="Kuettner C.H."/>
            <person name="Krzycki J.A."/>
            <person name="Leigh J.A."/>
            <person name="Li W."/>
            <person name="Liu J."/>
            <person name="Mukhopadhyay B."/>
            <person name="Reeve J.N."/>
            <person name="Smith K."/>
            <person name="Springer T.A."/>
            <person name="Umayam L.A."/>
            <person name="White O."/>
            <person name="White R.H."/>
            <person name="de Macario E.C."/>
            <person name="Ferry J.G."/>
            <person name="Jarrell K.F."/>
            <person name="Jing H."/>
            <person name="Macario A.J.L."/>
            <person name="Paulsen I."/>
            <person name="Pritchett M."/>
            <person name="Sowers K.R."/>
            <person name="Swanson R.V."/>
            <person name="Zinder S.H."/>
            <person name="Lander E."/>
            <person name="Metcalf W.W."/>
            <person name="Birren B."/>
        </authorList>
    </citation>
    <scope>NUCLEOTIDE SEQUENCE [LARGE SCALE GENOMIC DNA]</scope>
    <source>
        <strain evidence="7">ATCC 35395 / DSM 2834 / JCM 12185 / C2A</strain>
    </source>
</reference>
<feature type="region of interest" description="Disordered" evidence="4">
    <location>
        <begin position="757"/>
        <end position="777"/>
    </location>
</feature>
<proteinExistence type="predicted"/>
<evidence type="ECO:0000256" key="2">
    <source>
        <dbReference type="ARBA" id="ARBA00022737"/>
    </source>
</evidence>
<feature type="domain" description="Carbohydrate-binding/sugar hydrolysis" evidence="5">
    <location>
        <begin position="274"/>
        <end position="416"/>
    </location>
</feature>
<feature type="domain" description="Carbohydrate-binding/sugar hydrolysis" evidence="5">
    <location>
        <begin position="533"/>
        <end position="691"/>
    </location>
</feature>
<dbReference type="Proteomes" id="UP000002487">
    <property type="component" value="Chromosome"/>
</dbReference>
<dbReference type="EnsemblBacteria" id="AAM04922">
    <property type="protein sequence ID" value="AAM04922"/>
    <property type="gene ID" value="MA_1508"/>
</dbReference>
<keyword evidence="3" id="KW-0833">Ubl conjugation pathway</keyword>
<dbReference type="NCBIfam" id="TIGR03804">
    <property type="entry name" value="para_beta_helix"/>
    <property type="match status" value="9"/>
</dbReference>
<gene>
    <name evidence="6" type="ordered locus">MA_1508</name>
</gene>
<dbReference type="AlphaFoldDB" id="Q8TQN2"/>
<comment type="pathway">
    <text evidence="1">Protein modification; protein ubiquitination.</text>
</comment>
<dbReference type="FunFam" id="2.160.20.10:FF:000093">
    <property type="entry name" value="Cell surface protein"/>
    <property type="match status" value="1"/>
</dbReference>
<dbReference type="SMART" id="SM00722">
    <property type="entry name" value="CASH"/>
    <property type="match status" value="3"/>
</dbReference>
<evidence type="ECO:0000313" key="7">
    <source>
        <dbReference type="Proteomes" id="UP000002487"/>
    </source>
</evidence>
<feature type="region of interest" description="Disordered" evidence="4">
    <location>
        <begin position="415"/>
        <end position="454"/>
    </location>
</feature>
<dbReference type="EMBL" id="AE010299">
    <property type="protein sequence ID" value="AAM04922.1"/>
    <property type="molecule type" value="Genomic_DNA"/>
</dbReference>
<dbReference type="InterPro" id="IPR011050">
    <property type="entry name" value="Pectin_lyase_fold/virulence"/>
</dbReference>
<sequence length="777" mass="84892">MKTKTYFMIAFSFLIIYASTVAANMITVDSGGEGDYTSIQQAVINSNNGDIILVNTGTYIENVDVDKKLTITSKSGNPEDTIVQALSPGDHIFHVTANNVTIKGFSLINSSSGSGIYLDSVQYNTIANNHLQANEIGIHLWNANNNMLINNTASDNNWAGIRLSPNDSELASNNTLINNTMVNNTYNFAIDTMYLNASMQNNIDTTNTVNGKPIYYLVNVSNVTLNSASNAGAIYCINCQNISIKDQVLKNNIQSIFLHNTSDSRYDSNILSNNYFGIVLVNSDNNTGLNNIAVNNIVGIAIVASTDNYLNNNVANFNGQGFEIQDSDNTELNNNTANNNKDNGIALSSSIKNEVTGNIANHNSDGIKLFNCSNSLLNNNIANSNRYAGIDLGGSRDNILTDNIANSNRKHGFELAGSDNNTLRGNIGNSDMDHLPDDSPNRTSKNETKNQDIENKSFIDSTISVITSWIHPNNFSDNVDNNPINNLSDNFSNNSRSNFLDNISDDSINVYIHPGDSIQQAIDNSSSGDIIAVYPGLYKENLIVNKSLIIISKPGESTETKIQAADPEDDIFYVAADNVTICGFNVTGTDKAGIFYIGSGGIIVGNKLVSDKYGIYLKKAENITIENNNASQNGRGIYLRDSSRNIVKNNEVSHNWFYGKEYRNGILLRNSNNNKLTGNNVSRNWDGIRLENSSNNELSKNAVIDDYFCIGLEDSNNNKLLDNTVKSIGYSFDITLGNSHNNTLQGNSAGFMTEVRVSSGPESTNNTLEGRQHIRRD</sequence>
<dbReference type="SMART" id="SM00710">
    <property type="entry name" value="PbH1"/>
    <property type="match status" value="16"/>
</dbReference>